<dbReference type="CDD" id="cd10918">
    <property type="entry name" value="CE4_NodB_like_5s_6s"/>
    <property type="match status" value="1"/>
</dbReference>
<dbReference type="PROSITE" id="PS51677">
    <property type="entry name" value="NODB"/>
    <property type="match status" value="1"/>
</dbReference>
<evidence type="ECO:0000313" key="4">
    <source>
        <dbReference type="EMBL" id="GCL64396.1"/>
    </source>
</evidence>
<comment type="subcellular location">
    <subcellularLocation>
        <location evidence="1">Secreted</location>
    </subcellularLocation>
</comment>
<dbReference type="EMBL" id="BJCL01000009">
    <property type="protein sequence ID" value="GCL64396.1"/>
    <property type="molecule type" value="Genomic_DNA"/>
</dbReference>
<evidence type="ECO:0000256" key="1">
    <source>
        <dbReference type="ARBA" id="ARBA00004613"/>
    </source>
</evidence>
<dbReference type="InterPro" id="IPR011330">
    <property type="entry name" value="Glyco_hydro/deAcase_b/a-brl"/>
</dbReference>
<feature type="domain" description="NodB homology" evidence="3">
    <location>
        <begin position="75"/>
        <end position="320"/>
    </location>
</feature>
<name>A0A480ATW9_9BURK</name>
<dbReference type="GO" id="GO:0005975">
    <property type="term" value="P:carbohydrate metabolic process"/>
    <property type="evidence" value="ECO:0007669"/>
    <property type="project" value="InterPro"/>
</dbReference>
<comment type="caution">
    <text evidence="4">The sequence shown here is derived from an EMBL/GenBank/DDBJ whole genome shotgun (WGS) entry which is preliminary data.</text>
</comment>
<reference evidence="5" key="1">
    <citation type="submission" date="2019-03" db="EMBL/GenBank/DDBJ databases">
        <title>Aquabacterium pictum sp.nov., the first bacteriochlorophyll a-containing freshwater bacterium in the genus Aquabacterium of the class Betaproteobacteria.</title>
        <authorList>
            <person name="Hirose S."/>
            <person name="Tank M."/>
            <person name="Hara E."/>
            <person name="Tamaki H."/>
            <person name="Takaichi S."/>
            <person name="Haruta S."/>
            <person name="Hanada S."/>
        </authorList>
    </citation>
    <scope>NUCLEOTIDE SEQUENCE [LARGE SCALE GENOMIC DNA]</scope>
    <source>
        <strain evidence="5">W35</strain>
    </source>
</reference>
<dbReference type="InterPro" id="IPR002509">
    <property type="entry name" value="NODB_dom"/>
</dbReference>
<dbReference type="AlphaFoldDB" id="A0A480ATW9"/>
<dbReference type="OrthoDB" id="9814639at2"/>
<dbReference type="GO" id="GO:0016810">
    <property type="term" value="F:hydrolase activity, acting on carbon-nitrogen (but not peptide) bonds"/>
    <property type="evidence" value="ECO:0007669"/>
    <property type="project" value="InterPro"/>
</dbReference>
<evidence type="ECO:0000259" key="3">
    <source>
        <dbReference type="PROSITE" id="PS51677"/>
    </source>
</evidence>
<keyword evidence="5" id="KW-1185">Reference proteome</keyword>
<dbReference type="InterPro" id="IPR051398">
    <property type="entry name" value="Polysacch_Deacetylase"/>
</dbReference>
<dbReference type="GO" id="GO:0005576">
    <property type="term" value="C:extracellular region"/>
    <property type="evidence" value="ECO:0007669"/>
    <property type="project" value="UniProtKB-SubCell"/>
</dbReference>
<keyword evidence="2" id="KW-0732">Signal</keyword>
<dbReference type="Proteomes" id="UP000301751">
    <property type="component" value="Unassembled WGS sequence"/>
</dbReference>
<dbReference type="PANTHER" id="PTHR34216:SF3">
    <property type="entry name" value="POLY-BETA-1,6-N-ACETYL-D-GLUCOSAMINE N-DEACETYLASE"/>
    <property type="match status" value="1"/>
</dbReference>
<proteinExistence type="predicted"/>
<gene>
    <name evidence="4" type="ORF">AQPW35_34770</name>
</gene>
<evidence type="ECO:0000256" key="2">
    <source>
        <dbReference type="ARBA" id="ARBA00022729"/>
    </source>
</evidence>
<dbReference type="PANTHER" id="PTHR34216">
    <property type="match status" value="1"/>
</dbReference>
<evidence type="ECO:0000313" key="5">
    <source>
        <dbReference type="Proteomes" id="UP000301751"/>
    </source>
</evidence>
<dbReference type="SUPFAM" id="SSF88713">
    <property type="entry name" value="Glycoside hydrolase/deacetylase"/>
    <property type="match status" value="1"/>
</dbReference>
<dbReference type="RefSeq" id="WP_137734127.1">
    <property type="nucleotide sequence ID" value="NZ_BJCL01000009.1"/>
</dbReference>
<sequence length="320" mass="35834">MFLKSITQLAAPGGTRARLSILIFHRVLAAQDPLFPEEADDRRFDEVLQWVRRWYRVMPLDEAVDALREDRLPARAMAITFDDGYADNATRAVPILQRHGMTATFFVATSFLDGGRMWNDTVIESLRRCTADSVDLGPVGLAPMPLRNAAERRAAAMATLRVTKYLPADERHQQVQRVQHICAPGALPDDLMMQTDQVRGLLRAGMQVGAHTRTHPILSRIPDDQARHEIQRSKEDLQDLLGRPVTLFAYPNGKPGVDYAPQHVAMVRESGFSAAVSTSAGASARDSDFHQLPRFTPWDQQAWRFGVRLLRNTRSAGARC</sequence>
<dbReference type="Gene3D" id="3.20.20.370">
    <property type="entry name" value="Glycoside hydrolase/deacetylase"/>
    <property type="match status" value="1"/>
</dbReference>
<organism evidence="4 5">
    <name type="scientific">Pseudaquabacterium pictum</name>
    <dbReference type="NCBI Taxonomy" id="2315236"/>
    <lineage>
        <taxon>Bacteria</taxon>
        <taxon>Pseudomonadati</taxon>
        <taxon>Pseudomonadota</taxon>
        <taxon>Betaproteobacteria</taxon>
        <taxon>Burkholderiales</taxon>
        <taxon>Sphaerotilaceae</taxon>
        <taxon>Pseudaquabacterium</taxon>
    </lineage>
</organism>
<accession>A0A480ATW9</accession>
<protein>
    <submittedName>
        <fullName evidence="4">Polysaccharide deacetylase</fullName>
    </submittedName>
</protein>
<dbReference type="Pfam" id="PF01522">
    <property type="entry name" value="Polysacc_deac_1"/>
    <property type="match status" value="1"/>
</dbReference>